<dbReference type="PANTHER" id="PTHR24249">
    <property type="entry name" value="HISTAMINE RECEPTOR-RELATED G-PROTEIN COUPLED RECEPTOR"/>
    <property type="match status" value="1"/>
</dbReference>
<comment type="subcellular location">
    <subcellularLocation>
        <location evidence="1">Cell membrane</location>
        <topology evidence="1">Multi-pass membrane protein</topology>
    </subcellularLocation>
</comment>
<dbReference type="SUPFAM" id="SSF81321">
    <property type="entry name" value="Family A G protein-coupled receptor-like"/>
    <property type="match status" value="1"/>
</dbReference>
<reference evidence="11" key="1">
    <citation type="submission" date="2021-01" db="UniProtKB">
        <authorList>
            <consortium name="EnsemblMetazoa"/>
        </authorList>
    </citation>
    <scope>IDENTIFICATION</scope>
</reference>
<keyword evidence="3 9" id="KW-0812">Transmembrane</keyword>
<evidence type="ECO:0000256" key="8">
    <source>
        <dbReference type="ARBA" id="ARBA00023224"/>
    </source>
</evidence>
<keyword evidence="12" id="KW-1185">Reference proteome</keyword>
<keyword evidence="7" id="KW-0675">Receptor</keyword>
<feature type="domain" description="G-protein coupled receptors family 1 profile" evidence="10">
    <location>
        <begin position="23"/>
        <end position="256"/>
    </location>
</feature>
<proteinExistence type="predicted"/>
<evidence type="ECO:0000256" key="4">
    <source>
        <dbReference type="ARBA" id="ARBA00022989"/>
    </source>
</evidence>
<evidence type="ECO:0000259" key="10">
    <source>
        <dbReference type="PROSITE" id="PS50262"/>
    </source>
</evidence>
<dbReference type="Proteomes" id="UP000594262">
    <property type="component" value="Unplaced"/>
</dbReference>
<dbReference type="PROSITE" id="PS50262">
    <property type="entry name" value="G_PROTEIN_RECEP_F1_2"/>
    <property type="match status" value="1"/>
</dbReference>
<dbReference type="AlphaFoldDB" id="A0A7M5XDG1"/>
<evidence type="ECO:0000313" key="12">
    <source>
        <dbReference type="Proteomes" id="UP000594262"/>
    </source>
</evidence>
<feature type="transmembrane region" description="Helical" evidence="9">
    <location>
        <begin position="121"/>
        <end position="140"/>
    </location>
</feature>
<feature type="transmembrane region" description="Helical" evidence="9">
    <location>
        <begin position="146"/>
        <end position="167"/>
    </location>
</feature>
<evidence type="ECO:0000256" key="6">
    <source>
        <dbReference type="ARBA" id="ARBA00023136"/>
    </source>
</evidence>
<feature type="transmembrane region" description="Helical" evidence="9">
    <location>
        <begin position="44"/>
        <end position="66"/>
    </location>
</feature>
<keyword evidence="2" id="KW-1003">Cell membrane</keyword>
<dbReference type="Gene3D" id="1.20.1070.10">
    <property type="entry name" value="Rhodopsin 7-helix transmembrane proteins"/>
    <property type="match status" value="1"/>
</dbReference>
<keyword evidence="6 9" id="KW-0472">Membrane</keyword>
<evidence type="ECO:0000256" key="2">
    <source>
        <dbReference type="ARBA" id="ARBA00022475"/>
    </source>
</evidence>
<dbReference type="OrthoDB" id="6038175at2759"/>
<dbReference type="InterPro" id="IPR050569">
    <property type="entry name" value="TAAR"/>
</dbReference>
<feature type="transmembrane region" description="Helical" evidence="9">
    <location>
        <begin position="240"/>
        <end position="261"/>
    </location>
</feature>
<keyword evidence="8" id="KW-0807">Transducer</keyword>
<dbReference type="InterPro" id="IPR017452">
    <property type="entry name" value="GPCR_Rhodpsn_7TM"/>
</dbReference>
<dbReference type="GO" id="GO:0004930">
    <property type="term" value="F:G protein-coupled receptor activity"/>
    <property type="evidence" value="ECO:0007669"/>
    <property type="project" value="UniProtKB-KW"/>
</dbReference>
<keyword evidence="4 9" id="KW-1133">Transmembrane helix</keyword>
<feature type="transmembrane region" description="Helical" evidence="9">
    <location>
        <begin position="206"/>
        <end position="228"/>
    </location>
</feature>
<accession>A0A7M5XDG1</accession>
<keyword evidence="5" id="KW-0297">G-protein coupled receptor</keyword>
<name>A0A7M5XDG1_9CNID</name>
<organism evidence="11 12">
    <name type="scientific">Clytia hemisphaerica</name>
    <dbReference type="NCBI Taxonomy" id="252671"/>
    <lineage>
        <taxon>Eukaryota</taxon>
        <taxon>Metazoa</taxon>
        <taxon>Cnidaria</taxon>
        <taxon>Hydrozoa</taxon>
        <taxon>Hydroidolina</taxon>
        <taxon>Leptothecata</taxon>
        <taxon>Obeliida</taxon>
        <taxon>Clytiidae</taxon>
        <taxon>Clytia</taxon>
    </lineage>
</organism>
<evidence type="ECO:0000256" key="7">
    <source>
        <dbReference type="ARBA" id="ARBA00023170"/>
    </source>
</evidence>
<feature type="transmembrane region" description="Helical" evidence="9">
    <location>
        <begin position="12"/>
        <end position="32"/>
    </location>
</feature>
<dbReference type="GO" id="GO:0005886">
    <property type="term" value="C:plasma membrane"/>
    <property type="evidence" value="ECO:0007669"/>
    <property type="project" value="UniProtKB-SubCell"/>
</dbReference>
<dbReference type="EnsemblMetazoa" id="CLYHEMT021756.1">
    <property type="protein sequence ID" value="CLYHEMP021756.1"/>
    <property type="gene ID" value="CLYHEMG021756"/>
</dbReference>
<protein>
    <recommendedName>
        <fullName evidence="10">G-protein coupled receptors family 1 profile domain-containing protein</fullName>
    </recommendedName>
</protein>
<evidence type="ECO:0000256" key="5">
    <source>
        <dbReference type="ARBA" id="ARBA00023040"/>
    </source>
</evidence>
<evidence type="ECO:0000313" key="11">
    <source>
        <dbReference type="EnsemblMetazoa" id="CLYHEMP021756.1"/>
    </source>
</evidence>
<evidence type="ECO:0000256" key="9">
    <source>
        <dbReference type="SAM" id="Phobius"/>
    </source>
</evidence>
<sequence>MIKKQIEIANSFIFVEGFILIFLNFVSFGIIVSSRNLRSSFYNILLSALFLSHLLNGICIIIYISFDIWSDVYSKGYTGAIIARDCAISLEINFSILLSFERFIAVRKPFFYAKLTKIHGIASIGVAIGLTTFFTIFSIFSVKAYLSAFIVITSGGIFIIISNFLLYRSVKKQCSQIAATIVDRSTQKQNEKRNEIRKRQLKSLKICLFIASSYIFTWFPLIVVAIGNQKTDTSLLLRKIFAVVSFSNGIWDVLIFFALNAEARRQLMQKIFGRKAVLRKFSDRYITEMTIKNGEPLVN</sequence>
<evidence type="ECO:0000256" key="3">
    <source>
        <dbReference type="ARBA" id="ARBA00022692"/>
    </source>
</evidence>
<evidence type="ECO:0000256" key="1">
    <source>
        <dbReference type="ARBA" id="ARBA00004651"/>
    </source>
</evidence>